<protein>
    <submittedName>
        <fullName evidence="1">DUF5076 domain-containing protein</fullName>
    </submittedName>
</protein>
<gene>
    <name evidence="1" type="ORF">RFM68_09580</name>
</gene>
<comment type="caution">
    <text evidence="1">The sequence shown here is derived from an EMBL/GenBank/DDBJ whole genome shotgun (WGS) entry which is preliminary data.</text>
</comment>
<dbReference type="RefSeq" id="WP_320232800.1">
    <property type="nucleotide sequence ID" value="NZ_JAVIJF010000006.1"/>
</dbReference>
<dbReference type="InterPro" id="IPR031796">
    <property type="entry name" value="DUF5076"/>
</dbReference>
<dbReference type="Gene3D" id="3.30.2370.10">
    <property type="entry name" value="putative pyruvate dehydrogenase"/>
    <property type="match status" value="1"/>
</dbReference>
<reference evidence="1 2" key="1">
    <citation type="submission" date="2023-08" db="EMBL/GenBank/DDBJ databases">
        <title>Implementing the SeqCode for naming new Mesorhizobium species isolated from Vachellia karroo root nodules.</title>
        <authorList>
            <person name="Van Lill M."/>
        </authorList>
    </citation>
    <scope>NUCLEOTIDE SEQUENCE [LARGE SCALE GENOMIC DNA]</scope>
    <source>
        <strain evidence="1 2">MSK 1335</strain>
    </source>
</reference>
<organism evidence="1 2">
    <name type="scientific">Mesorhizobium montanum</name>
    <dbReference type="NCBI Taxonomy" id="3072323"/>
    <lineage>
        <taxon>Bacteria</taxon>
        <taxon>Pseudomonadati</taxon>
        <taxon>Pseudomonadota</taxon>
        <taxon>Alphaproteobacteria</taxon>
        <taxon>Hyphomicrobiales</taxon>
        <taxon>Phyllobacteriaceae</taxon>
        <taxon>Mesorhizobium</taxon>
    </lineage>
</organism>
<keyword evidence="2" id="KW-1185">Reference proteome</keyword>
<accession>A0ABU4ZHB2</accession>
<dbReference type="EMBL" id="JAVIJF010000006">
    <property type="protein sequence ID" value="MDX8524759.1"/>
    <property type="molecule type" value="Genomic_DNA"/>
</dbReference>
<evidence type="ECO:0000313" key="1">
    <source>
        <dbReference type="EMBL" id="MDX8524759.1"/>
    </source>
</evidence>
<evidence type="ECO:0000313" key="2">
    <source>
        <dbReference type="Proteomes" id="UP001276840"/>
    </source>
</evidence>
<proteinExistence type="predicted"/>
<dbReference type="Proteomes" id="UP001276840">
    <property type="component" value="Unassembled WGS sequence"/>
</dbReference>
<dbReference type="Pfam" id="PF16826">
    <property type="entry name" value="DUF5076"/>
    <property type="match status" value="1"/>
</dbReference>
<sequence>MTRWRELEVPAAVVENSEFDELLRVWLGSDAVVTMQDLFGPNAHNWGMVLADVAMHIAKMRLEQDGISEIETLRALEDGYRGRMSEQFNIQHRSLTGRN</sequence>
<name>A0ABU4ZHB2_9HYPH</name>